<name>M6QDS9_9LEPT</name>
<accession>M6QDS9</accession>
<organism evidence="1 2">
    <name type="scientific">Leptospira weilii str. UI 13098</name>
    <dbReference type="NCBI Taxonomy" id="1088542"/>
    <lineage>
        <taxon>Bacteria</taxon>
        <taxon>Pseudomonadati</taxon>
        <taxon>Spirochaetota</taxon>
        <taxon>Spirochaetia</taxon>
        <taxon>Leptospirales</taxon>
        <taxon>Leptospiraceae</taxon>
        <taxon>Leptospira</taxon>
    </lineage>
</organism>
<comment type="caution">
    <text evidence="1">The sequence shown here is derived from an EMBL/GenBank/DDBJ whole genome shotgun (WGS) entry which is preliminary data.</text>
</comment>
<protein>
    <submittedName>
        <fullName evidence="1">Uncharacterized protein</fullName>
    </submittedName>
</protein>
<reference evidence="1 2" key="1">
    <citation type="submission" date="2013-01" db="EMBL/GenBank/DDBJ databases">
        <authorList>
            <person name="Harkins D.M."/>
            <person name="Durkin A.S."/>
            <person name="Brinkac L.M."/>
            <person name="Haft D.H."/>
            <person name="Selengut J.D."/>
            <person name="Sanka R."/>
            <person name="DePew J."/>
            <person name="Purushe J."/>
            <person name="Chanthongthip A."/>
            <person name="Lattana O."/>
            <person name="Phetsouvanh R."/>
            <person name="Newton P.N."/>
            <person name="Vinetz J.M."/>
            <person name="Sutton G.G."/>
            <person name="Nierman W.C."/>
            <person name="Fouts D.E."/>
        </authorList>
    </citation>
    <scope>NUCLEOTIDE SEQUENCE [LARGE SCALE GENOMIC DNA]</scope>
    <source>
        <strain evidence="1 2">UI 13098</strain>
    </source>
</reference>
<keyword evidence="2" id="KW-1185">Reference proteome</keyword>
<dbReference type="Proteomes" id="UP000012118">
    <property type="component" value="Unassembled WGS sequence"/>
</dbReference>
<evidence type="ECO:0000313" key="2">
    <source>
        <dbReference type="Proteomes" id="UP000012118"/>
    </source>
</evidence>
<sequence>MRPSSIYSISDFSVKSKTWEFLQAQTTKNEYFMWVRYNAKGIDAGETQAQRFLNSVNTFLWVGV</sequence>
<evidence type="ECO:0000313" key="1">
    <source>
        <dbReference type="EMBL" id="EMN91365.1"/>
    </source>
</evidence>
<dbReference type="AlphaFoldDB" id="M6QDS9"/>
<gene>
    <name evidence="1" type="ORF">LEP1GSC108_3223</name>
</gene>
<dbReference type="EMBL" id="AHNU02000034">
    <property type="protein sequence ID" value="EMN91365.1"/>
    <property type="molecule type" value="Genomic_DNA"/>
</dbReference>
<proteinExistence type="predicted"/>